<keyword evidence="2" id="KW-1185">Reference proteome</keyword>
<name>A0ACA9NZG8_9GLOM</name>
<protein>
    <submittedName>
        <fullName evidence="1">11104_t:CDS:1</fullName>
    </submittedName>
</protein>
<sequence length="46" mass="5551">FPLEDLSNNPQIEIDNQSQYPHENFLLRIYQNNFKIETDKRSQISL</sequence>
<reference evidence="1" key="1">
    <citation type="submission" date="2021-06" db="EMBL/GenBank/DDBJ databases">
        <authorList>
            <person name="Kallberg Y."/>
            <person name="Tangrot J."/>
            <person name="Rosling A."/>
        </authorList>
    </citation>
    <scope>NUCLEOTIDE SEQUENCE</scope>
    <source>
        <strain evidence="1">AU212A</strain>
    </source>
</reference>
<feature type="non-terminal residue" evidence="1">
    <location>
        <position position="1"/>
    </location>
</feature>
<evidence type="ECO:0000313" key="2">
    <source>
        <dbReference type="Proteomes" id="UP000789860"/>
    </source>
</evidence>
<accession>A0ACA9NZG8</accession>
<gene>
    <name evidence="1" type="ORF">SCALOS_LOCUS9844</name>
</gene>
<evidence type="ECO:0000313" key="1">
    <source>
        <dbReference type="EMBL" id="CAG8684131.1"/>
    </source>
</evidence>
<dbReference type="EMBL" id="CAJVPM010032995">
    <property type="protein sequence ID" value="CAG8684131.1"/>
    <property type="molecule type" value="Genomic_DNA"/>
</dbReference>
<organism evidence="1 2">
    <name type="scientific">Scutellospora calospora</name>
    <dbReference type="NCBI Taxonomy" id="85575"/>
    <lineage>
        <taxon>Eukaryota</taxon>
        <taxon>Fungi</taxon>
        <taxon>Fungi incertae sedis</taxon>
        <taxon>Mucoromycota</taxon>
        <taxon>Glomeromycotina</taxon>
        <taxon>Glomeromycetes</taxon>
        <taxon>Diversisporales</taxon>
        <taxon>Gigasporaceae</taxon>
        <taxon>Scutellospora</taxon>
    </lineage>
</organism>
<proteinExistence type="predicted"/>
<dbReference type="Proteomes" id="UP000789860">
    <property type="component" value="Unassembled WGS sequence"/>
</dbReference>
<comment type="caution">
    <text evidence="1">The sequence shown here is derived from an EMBL/GenBank/DDBJ whole genome shotgun (WGS) entry which is preliminary data.</text>
</comment>